<evidence type="ECO:0000256" key="1">
    <source>
        <dbReference type="ARBA" id="ARBA00005246"/>
    </source>
</evidence>
<sequence length="362" mass="41686">MQRTGPSHTGSNPATPSATPLPSSSSTRNSKLDHIIQNFYTKAAQIILQARLNLDDPSTTKPQQPQPQTQTQQQRPNTRKLNKWFNLVTQDMESLREELRYWRTLAIQNTDEEPPPLMIEIYLDTSQLTRTQTLLLADHHHYLHRINTSSYLVDRSSRTDRIVLERWTLPLRYISNTTAYTCLPSLCIDSILSNNSHPLPDHAVDLPNLYKRSIVFFRALYAYVRLLPAYGLFRRLRNSGSSCGLALGYRLTSTPLHSEGEVPLEQPTVDGENFELLSYRFSDVVTPLGTFKMQVHYRNQCDFRTEDAERDLSARMIDMDEHYFTPTMAKHNQEGGLFSTRTRSYMDEGPQERPDVSVKRHA</sequence>
<dbReference type="Pfam" id="PF10033">
    <property type="entry name" value="ATG13"/>
    <property type="match status" value="1"/>
</dbReference>
<dbReference type="OrthoDB" id="70161at2759"/>
<dbReference type="GO" id="GO:0000407">
    <property type="term" value="C:phagophore assembly site"/>
    <property type="evidence" value="ECO:0007669"/>
    <property type="project" value="TreeGrafter"/>
</dbReference>
<dbReference type="GO" id="GO:1990316">
    <property type="term" value="C:Atg1/ULK1 kinase complex"/>
    <property type="evidence" value="ECO:0007669"/>
    <property type="project" value="InterPro"/>
</dbReference>
<organism evidence="6 7">
    <name type="scientific">Syncephalastrum racemosum</name>
    <name type="common">Filamentous fungus</name>
    <dbReference type="NCBI Taxonomy" id="13706"/>
    <lineage>
        <taxon>Eukaryota</taxon>
        <taxon>Fungi</taxon>
        <taxon>Fungi incertae sedis</taxon>
        <taxon>Mucoromycota</taxon>
        <taxon>Mucoromycotina</taxon>
        <taxon>Mucoromycetes</taxon>
        <taxon>Mucorales</taxon>
        <taxon>Syncephalastraceae</taxon>
        <taxon>Syncephalastrum</taxon>
    </lineage>
</organism>
<keyword evidence="2 3" id="KW-0072">Autophagy</keyword>
<feature type="compositionally biased region" description="Low complexity" evidence="4">
    <location>
        <begin position="11"/>
        <end position="27"/>
    </location>
</feature>
<evidence type="ECO:0000256" key="4">
    <source>
        <dbReference type="SAM" id="MobiDB-lite"/>
    </source>
</evidence>
<feature type="compositionally biased region" description="Low complexity" evidence="4">
    <location>
        <begin position="57"/>
        <end position="76"/>
    </location>
</feature>
<feature type="compositionally biased region" description="Polar residues" evidence="4">
    <location>
        <begin position="1"/>
        <end position="10"/>
    </location>
</feature>
<comment type="similarity">
    <text evidence="1 3">Belongs to the ATG13 family. Fungi subfamily.</text>
</comment>
<gene>
    <name evidence="6" type="ORF">BCR43DRAFT_273121</name>
</gene>
<feature type="domain" description="Autophagy-related protein 13 N-terminal" evidence="5">
    <location>
        <begin position="36"/>
        <end position="303"/>
    </location>
</feature>
<feature type="region of interest" description="Disordered" evidence="4">
    <location>
        <begin position="55"/>
        <end position="79"/>
    </location>
</feature>
<proteinExistence type="inferred from homology"/>
<dbReference type="InParanoid" id="A0A1X2HC11"/>
<dbReference type="OMA" id="NTAMEYV"/>
<evidence type="ECO:0000259" key="5">
    <source>
        <dbReference type="Pfam" id="PF10033"/>
    </source>
</evidence>
<evidence type="ECO:0000256" key="2">
    <source>
        <dbReference type="ARBA" id="ARBA00023006"/>
    </source>
</evidence>
<protein>
    <recommendedName>
        <fullName evidence="3">Autophagy-related protein 13</fullName>
    </recommendedName>
</protein>
<dbReference type="InterPro" id="IPR036570">
    <property type="entry name" value="HORMA_dom_sf"/>
</dbReference>
<feature type="region of interest" description="Disordered" evidence="4">
    <location>
        <begin position="1"/>
        <end position="29"/>
    </location>
</feature>
<dbReference type="GO" id="GO:0000423">
    <property type="term" value="P:mitophagy"/>
    <property type="evidence" value="ECO:0007669"/>
    <property type="project" value="TreeGrafter"/>
</dbReference>
<dbReference type="STRING" id="13706.A0A1X2HC11"/>
<dbReference type="PANTHER" id="PTHR13430:SF4">
    <property type="entry name" value="AUTOPHAGY-RELATED PROTEIN 13"/>
    <property type="match status" value="1"/>
</dbReference>
<reference evidence="6 7" key="1">
    <citation type="submission" date="2016-07" db="EMBL/GenBank/DDBJ databases">
        <title>Pervasive Adenine N6-methylation of Active Genes in Fungi.</title>
        <authorList>
            <consortium name="DOE Joint Genome Institute"/>
            <person name="Mondo S.J."/>
            <person name="Dannebaum R.O."/>
            <person name="Kuo R.C."/>
            <person name="Labutti K."/>
            <person name="Haridas S."/>
            <person name="Kuo A."/>
            <person name="Salamov A."/>
            <person name="Ahrendt S.R."/>
            <person name="Lipzen A."/>
            <person name="Sullivan W."/>
            <person name="Andreopoulos W.B."/>
            <person name="Clum A."/>
            <person name="Lindquist E."/>
            <person name="Daum C."/>
            <person name="Ramamoorthy G.K."/>
            <person name="Gryganskyi A."/>
            <person name="Culley D."/>
            <person name="Magnuson J.K."/>
            <person name="James T.Y."/>
            <person name="O'Malley M.A."/>
            <person name="Stajich J.E."/>
            <person name="Spatafora J.W."/>
            <person name="Visel A."/>
            <person name="Grigoriev I.V."/>
        </authorList>
    </citation>
    <scope>NUCLEOTIDE SEQUENCE [LARGE SCALE GENOMIC DNA]</scope>
    <source>
        <strain evidence="6 7">NRRL 2496</strain>
    </source>
</reference>
<dbReference type="Gene3D" id="3.30.900.10">
    <property type="entry name" value="HORMA domain"/>
    <property type="match status" value="1"/>
</dbReference>
<keyword evidence="7" id="KW-1185">Reference proteome</keyword>
<dbReference type="AlphaFoldDB" id="A0A1X2HC11"/>
<dbReference type="InterPro" id="IPR018731">
    <property type="entry name" value="Atg13_N"/>
</dbReference>
<dbReference type="GO" id="GO:0005829">
    <property type="term" value="C:cytosol"/>
    <property type="evidence" value="ECO:0007669"/>
    <property type="project" value="TreeGrafter"/>
</dbReference>
<dbReference type="EMBL" id="MCGN01000005">
    <property type="protein sequence ID" value="ORY96348.1"/>
    <property type="molecule type" value="Genomic_DNA"/>
</dbReference>
<accession>A0A1X2HC11</accession>
<evidence type="ECO:0000313" key="7">
    <source>
        <dbReference type="Proteomes" id="UP000242180"/>
    </source>
</evidence>
<comment type="caution">
    <text evidence="6">The sequence shown here is derived from an EMBL/GenBank/DDBJ whole genome shotgun (WGS) entry which is preliminary data.</text>
</comment>
<dbReference type="GO" id="GO:0034727">
    <property type="term" value="P:piecemeal microautophagy of the nucleus"/>
    <property type="evidence" value="ECO:0007669"/>
    <property type="project" value="TreeGrafter"/>
</dbReference>
<evidence type="ECO:0000256" key="3">
    <source>
        <dbReference type="RuleBase" id="RU361214"/>
    </source>
</evidence>
<name>A0A1X2HC11_SYNRA</name>
<dbReference type="InterPro" id="IPR040182">
    <property type="entry name" value="ATG13"/>
</dbReference>
<dbReference type="GO" id="GO:0034497">
    <property type="term" value="P:protein localization to phagophore assembly site"/>
    <property type="evidence" value="ECO:0007669"/>
    <property type="project" value="TreeGrafter"/>
</dbReference>
<dbReference type="PANTHER" id="PTHR13430">
    <property type="match status" value="1"/>
</dbReference>
<feature type="compositionally biased region" description="Basic and acidic residues" evidence="4">
    <location>
        <begin position="344"/>
        <end position="362"/>
    </location>
</feature>
<dbReference type="Proteomes" id="UP000242180">
    <property type="component" value="Unassembled WGS sequence"/>
</dbReference>
<feature type="region of interest" description="Disordered" evidence="4">
    <location>
        <begin position="341"/>
        <end position="362"/>
    </location>
</feature>
<evidence type="ECO:0000313" key="6">
    <source>
        <dbReference type="EMBL" id="ORY96348.1"/>
    </source>
</evidence>